<dbReference type="AlphaFoldDB" id="A0AAN4Z0G7"/>
<keyword evidence="1" id="KW-0472">Membrane</keyword>
<evidence type="ECO:0008006" key="4">
    <source>
        <dbReference type="Google" id="ProtNLM"/>
    </source>
</evidence>
<gene>
    <name evidence="2" type="ORF">PMAYCL1PPCAC_01958</name>
</gene>
<evidence type="ECO:0000313" key="2">
    <source>
        <dbReference type="EMBL" id="GMR31763.1"/>
    </source>
</evidence>
<feature type="non-terminal residue" evidence="2">
    <location>
        <position position="1"/>
    </location>
</feature>
<keyword evidence="1" id="KW-1133">Transmembrane helix</keyword>
<keyword evidence="3" id="KW-1185">Reference proteome</keyword>
<sequence length="107" mass="12140">FRMHRDGRDYDYYSDKKYLKSPGLLRCSRTVSDLKQEDKDKMLNETKTDSSSELAWVCAAGTVCCDWECCKDPNAEEEGLTTGQWVLISIGIFIGVLILIGCCCWLV</sequence>
<keyword evidence="1" id="KW-0812">Transmembrane</keyword>
<feature type="transmembrane region" description="Helical" evidence="1">
    <location>
        <begin position="85"/>
        <end position="106"/>
    </location>
</feature>
<comment type="caution">
    <text evidence="2">The sequence shown here is derived from an EMBL/GenBank/DDBJ whole genome shotgun (WGS) entry which is preliminary data.</text>
</comment>
<reference evidence="3" key="1">
    <citation type="submission" date="2022-10" db="EMBL/GenBank/DDBJ databases">
        <title>Genome assembly of Pristionchus species.</title>
        <authorList>
            <person name="Yoshida K."/>
            <person name="Sommer R.J."/>
        </authorList>
    </citation>
    <scope>NUCLEOTIDE SEQUENCE [LARGE SCALE GENOMIC DNA]</scope>
    <source>
        <strain evidence="3">RS5460</strain>
    </source>
</reference>
<dbReference type="Proteomes" id="UP001328107">
    <property type="component" value="Unassembled WGS sequence"/>
</dbReference>
<proteinExistence type="predicted"/>
<organism evidence="2 3">
    <name type="scientific">Pristionchus mayeri</name>
    <dbReference type="NCBI Taxonomy" id="1317129"/>
    <lineage>
        <taxon>Eukaryota</taxon>
        <taxon>Metazoa</taxon>
        <taxon>Ecdysozoa</taxon>
        <taxon>Nematoda</taxon>
        <taxon>Chromadorea</taxon>
        <taxon>Rhabditida</taxon>
        <taxon>Rhabditina</taxon>
        <taxon>Diplogasteromorpha</taxon>
        <taxon>Diplogasteroidea</taxon>
        <taxon>Neodiplogasteridae</taxon>
        <taxon>Pristionchus</taxon>
    </lineage>
</organism>
<accession>A0AAN4Z0G7</accession>
<dbReference type="PANTHER" id="PTHR47520">
    <property type="entry name" value="CX DOMAIN-CONTAINING PROTEIN-RELATED"/>
    <property type="match status" value="1"/>
</dbReference>
<evidence type="ECO:0000313" key="3">
    <source>
        <dbReference type="Proteomes" id="UP001328107"/>
    </source>
</evidence>
<dbReference type="PANTHER" id="PTHR47520:SF13">
    <property type="entry name" value="PROTEIN CBG10012"/>
    <property type="match status" value="1"/>
</dbReference>
<protein>
    <recommendedName>
        <fullName evidence="4">CX domain-containing protein</fullName>
    </recommendedName>
</protein>
<name>A0AAN4Z0G7_9BILA</name>
<feature type="non-terminal residue" evidence="2">
    <location>
        <position position="107"/>
    </location>
</feature>
<dbReference type="EMBL" id="BTRK01000001">
    <property type="protein sequence ID" value="GMR31763.1"/>
    <property type="molecule type" value="Genomic_DNA"/>
</dbReference>
<evidence type="ECO:0000256" key="1">
    <source>
        <dbReference type="SAM" id="Phobius"/>
    </source>
</evidence>